<name>A0ABT7HSH7_9BACT</name>
<reference evidence="2" key="1">
    <citation type="submission" date="2022-08" db="EMBL/GenBank/DDBJ databases">
        <authorList>
            <person name="Wang H."/>
        </authorList>
    </citation>
    <scope>NUCLEOTIDE SEQUENCE</scope>
    <source>
        <strain evidence="2">PS10</strain>
    </source>
</reference>
<comment type="caution">
    <text evidence="2">The sequence shown here is derived from an EMBL/GenBank/DDBJ whole genome shotgun (WGS) entry which is preliminary data.</text>
</comment>
<dbReference type="EMBL" id="JANURM010000026">
    <property type="protein sequence ID" value="MDL0089881.1"/>
    <property type="molecule type" value="Genomic_DNA"/>
</dbReference>
<organism evidence="2 3">
    <name type="scientific">Campylobacter gastrosuis</name>
    <dbReference type="NCBI Taxonomy" id="2974576"/>
    <lineage>
        <taxon>Bacteria</taxon>
        <taxon>Pseudomonadati</taxon>
        <taxon>Campylobacterota</taxon>
        <taxon>Epsilonproteobacteria</taxon>
        <taxon>Campylobacterales</taxon>
        <taxon>Campylobacteraceae</taxon>
        <taxon>Campylobacter</taxon>
    </lineage>
</organism>
<dbReference type="PROSITE" id="PS52050">
    <property type="entry name" value="WYL"/>
    <property type="match status" value="1"/>
</dbReference>
<gene>
    <name evidence="2" type="ORF">NYG85_10990</name>
</gene>
<evidence type="ECO:0000313" key="3">
    <source>
        <dbReference type="Proteomes" id="UP001173801"/>
    </source>
</evidence>
<dbReference type="Pfam" id="PF13280">
    <property type="entry name" value="WYL"/>
    <property type="match status" value="1"/>
</dbReference>
<evidence type="ECO:0000313" key="2">
    <source>
        <dbReference type="EMBL" id="MDL0089881.1"/>
    </source>
</evidence>
<protein>
    <submittedName>
        <fullName evidence="2">WYL domain-containing protein</fullName>
    </submittedName>
</protein>
<accession>A0ABT7HSH7</accession>
<sequence length="177" mass="20872">MKKNTNEAVAAPKPKIIFLSLKLTLPNAAISRREFDEISASIIKRWQISCVYNDKKRTLNPYKLINNNEIWYLLADDFGVLKNFTLSKLSEIKITQNEFSLNKEFLARIENNAQNWFSNTTFEVVLEIKSEAVPYFKRRKILPNYKIISDENTLKIISPTYLRDNFSEILRWYLKDI</sequence>
<reference evidence="2" key="2">
    <citation type="journal article" date="2023" name="Microorganisms">
        <title>Isolation and Genomic Characteristics of Cat-Borne Campylobacter felis sp. nov. and Sheep-Borne Campylobacter ovis sp. nov.</title>
        <authorList>
            <person name="Wang H."/>
            <person name="Li Y."/>
            <person name="Gu Y."/>
            <person name="Zhou G."/>
            <person name="Chen X."/>
            <person name="Zhang X."/>
            <person name="Shao Z."/>
            <person name="Zhang J."/>
            <person name="Zhang M."/>
        </authorList>
    </citation>
    <scope>NUCLEOTIDE SEQUENCE</scope>
    <source>
        <strain evidence="2">PS10</strain>
    </source>
</reference>
<keyword evidence="3" id="KW-1185">Reference proteome</keyword>
<dbReference type="InterPro" id="IPR026881">
    <property type="entry name" value="WYL_dom"/>
</dbReference>
<feature type="domain" description="WYL" evidence="1">
    <location>
        <begin position="35"/>
        <end position="93"/>
    </location>
</feature>
<evidence type="ECO:0000259" key="1">
    <source>
        <dbReference type="Pfam" id="PF13280"/>
    </source>
</evidence>
<dbReference type="Proteomes" id="UP001173801">
    <property type="component" value="Unassembled WGS sequence"/>
</dbReference>
<proteinExistence type="predicted"/>